<dbReference type="AlphaFoldDB" id="A0A6G1X413"/>
<gene>
    <name evidence="2" type="ORF">GH754_04980</name>
</gene>
<organism evidence="2 3">
    <name type="scientific">Salinibacillus xinjiangensis</name>
    <dbReference type="NCBI Taxonomy" id="1229268"/>
    <lineage>
        <taxon>Bacteria</taxon>
        <taxon>Bacillati</taxon>
        <taxon>Bacillota</taxon>
        <taxon>Bacilli</taxon>
        <taxon>Bacillales</taxon>
        <taxon>Bacillaceae</taxon>
        <taxon>Salinibacillus</taxon>
    </lineage>
</organism>
<proteinExistence type="predicted"/>
<dbReference type="Gene3D" id="3.40.630.30">
    <property type="match status" value="1"/>
</dbReference>
<accession>A0A6G1X413</accession>
<dbReference type="SUPFAM" id="SSF55729">
    <property type="entry name" value="Acyl-CoA N-acyltransferases (Nat)"/>
    <property type="match status" value="1"/>
</dbReference>
<dbReference type="InterPro" id="IPR016181">
    <property type="entry name" value="Acyl_CoA_acyltransferase"/>
</dbReference>
<name>A0A6G1X413_9BACI</name>
<reference evidence="2 3" key="1">
    <citation type="submission" date="2019-11" db="EMBL/GenBank/DDBJ databases">
        <authorList>
            <person name="Li J."/>
        </authorList>
    </citation>
    <scope>NUCLEOTIDE SEQUENCE [LARGE SCALE GENOMIC DNA]</scope>
    <source>
        <strain evidence="2 3">J4</strain>
    </source>
</reference>
<dbReference type="RefSeq" id="WP_153727603.1">
    <property type="nucleotide sequence ID" value="NZ_WJNH01000002.1"/>
</dbReference>
<evidence type="ECO:0000259" key="1">
    <source>
        <dbReference type="PROSITE" id="PS51186"/>
    </source>
</evidence>
<dbReference type="CDD" id="cd04301">
    <property type="entry name" value="NAT_SF"/>
    <property type="match status" value="1"/>
</dbReference>
<evidence type="ECO:0000313" key="2">
    <source>
        <dbReference type="EMBL" id="MRG85687.1"/>
    </source>
</evidence>
<dbReference type="Proteomes" id="UP000480185">
    <property type="component" value="Unassembled WGS sequence"/>
</dbReference>
<sequence length="154" mass="17992">MLKYVPIDIDKHKADVLRFRKDSFVVSFGDDSGFDQEGYLDWLQSKTEQFPNGFVMVEKDGERVGQLELSIREYDGKDIGYVHLYYLIPEKRGKSLGKELHDYAVRFFTSHQVTEFHLRVSPMNKAAHRFYQKLGMIKVGPELNGKVIRMKENI</sequence>
<dbReference type="PROSITE" id="PS51186">
    <property type="entry name" value="GNAT"/>
    <property type="match status" value="1"/>
</dbReference>
<keyword evidence="3" id="KW-1185">Reference proteome</keyword>
<dbReference type="GO" id="GO:0016747">
    <property type="term" value="F:acyltransferase activity, transferring groups other than amino-acyl groups"/>
    <property type="evidence" value="ECO:0007669"/>
    <property type="project" value="InterPro"/>
</dbReference>
<dbReference type="Pfam" id="PF00583">
    <property type="entry name" value="Acetyltransf_1"/>
    <property type="match status" value="1"/>
</dbReference>
<protein>
    <submittedName>
        <fullName evidence="2">GNAT family N-acetyltransferase</fullName>
    </submittedName>
</protein>
<feature type="domain" description="N-acetyltransferase" evidence="1">
    <location>
        <begin position="2"/>
        <end position="154"/>
    </location>
</feature>
<comment type="caution">
    <text evidence="2">The sequence shown here is derived from an EMBL/GenBank/DDBJ whole genome shotgun (WGS) entry which is preliminary data.</text>
</comment>
<dbReference type="EMBL" id="WJNH01000002">
    <property type="protein sequence ID" value="MRG85687.1"/>
    <property type="molecule type" value="Genomic_DNA"/>
</dbReference>
<dbReference type="InterPro" id="IPR000182">
    <property type="entry name" value="GNAT_dom"/>
</dbReference>
<keyword evidence="2" id="KW-0808">Transferase</keyword>
<dbReference type="OrthoDB" id="185406at2"/>
<evidence type="ECO:0000313" key="3">
    <source>
        <dbReference type="Proteomes" id="UP000480185"/>
    </source>
</evidence>